<dbReference type="EMBL" id="MH588545">
    <property type="protein sequence ID" value="AXQ68651.1"/>
    <property type="molecule type" value="Genomic_DNA"/>
</dbReference>
<reference evidence="2" key="2">
    <citation type="submission" date="2018-09" db="EMBL/GenBank/DDBJ databases">
        <title>Giant CbK-like Caulobacter bacteriophages have genetically divergent genomes.</title>
        <authorList>
            <person name="Wilson K."/>
            <person name="Ely B."/>
        </authorList>
    </citation>
    <scope>NUCLEOTIDE SEQUENCE [LARGE SCALE GENOMIC DNA]</scope>
</reference>
<name>A0A385E9U2_9CAUD</name>
<dbReference type="PANTHER" id="PTHR10458:SF22">
    <property type="entry name" value="PEPTIDE DEFORMYLASE"/>
    <property type="match status" value="1"/>
</dbReference>
<sequence length="173" mass="19024">MAYRQIIPIDDKLLTKPSAPIELINGEVPQDILDLAGDMLETCRAINGAGLAAVQVGEPVRMFVMDLVQINGPTMVFINPEIIVRSGETIEMLEGCLSMPGIGFTLERAATVTVRYTAIDGEEKTYDAGGYAAICCQHEIDHLDGIRHIDHLSKLKRSRYMSKFKSMLQARSG</sequence>
<reference evidence="2" key="1">
    <citation type="submission" date="2018-07" db="EMBL/GenBank/DDBJ databases">
        <authorList>
            <person name="Quirk P.G."/>
            <person name="Krulwich T.A."/>
        </authorList>
    </citation>
    <scope>NUCLEOTIDE SEQUENCE</scope>
</reference>
<dbReference type="Gene3D" id="3.90.45.10">
    <property type="entry name" value="Peptide deformylase"/>
    <property type="match status" value="1"/>
</dbReference>
<dbReference type="PANTHER" id="PTHR10458">
    <property type="entry name" value="PEPTIDE DEFORMYLASE"/>
    <property type="match status" value="1"/>
</dbReference>
<dbReference type="CDD" id="cd00487">
    <property type="entry name" value="Pep_deformylase"/>
    <property type="match status" value="1"/>
</dbReference>
<dbReference type="Proteomes" id="UP000259026">
    <property type="component" value="Segment"/>
</dbReference>
<evidence type="ECO:0000313" key="3">
    <source>
        <dbReference type="Proteomes" id="UP000259026"/>
    </source>
</evidence>
<accession>A0A385E9U2</accession>
<dbReference type="PRINTS" id="PR01576">
    <property type="entry name" value="PDEFORMYLASE"/>
</dbReference>
<comment type="similarity">
    <text evidence="1">Belongs to the polypeptide deformylase family.</text>
</comment>
<evidence type="ECO:0000313" key="2">
    <source>
        <dbReference type="EMBL" id="AXQ68651.1"/>
    </source>
</evidence>
<evidence type="ECO:0000256" key="1">
    <source>
        <dbReference type="ARBA" id="ARBA00010759"/>
    </source>
</evidence>
<dbReference type="InterPro" id="IPR036821">
    <property type="entry name" value="Peptide_deformylase_sf"/>
</dbReference>
<dbReference type="NCBIfam" id="TIGR00079">
    <property type="entry name" value="pept_deformyl"/>
    <property type="match status" value="1"/>
</dbReference>
<dbReference type="InterPro" id="IPR023635">
    <property type="entry name" value="Peptide_deformylase"/>
</dbReference>
<dbReference type="SUPFAM" id="SSF56420">
    <property type="entry name" value="Peptide deformylase"/>
    <property type="match status" value="1"/>
</dbReference>
<gene>
    <name evidence="2" type="ORF">CcrPW_gp112</name>
</gene>
<organism evidence="2 3">
    <name type="scientific">Caulobacter phage CcrPW</name>
    <dbReference type="NCBI Taxonomy" id="2283271"/>
    <lineage>
        <taxon>Viruses</taxon>
        <taxon>Duplodnaviria</taxon>
        <taxon>Heunggongvirae</taxon>
        <taxon>Uroviricota</taxon>
        <taxon>Caudoviricetes</taxon>
        <taxon>Jeanschmidtviridae</taxon>
        <taxon>Colossusvirus</taxon>
        <taxon>Colossusvirus PW</taxon>
    </lineage>
</organism>
<dbReference type="Pfam" id="PF01327">
    <property type="entry name" value="Pep_deformylase"/>
    <property type="match status" value="1"/>
</dbReference>
<protein>
    <submittedName>
        <fullName evidence="2">Peptide deformylase</fullName>
    </submittedName>
</protein>
<dbReference type="GO" id="GO:0042586">
    <property type="term" value="F:peptide deformylase activity"/>
    <property type="evidence" value="ECO:0007669"/>
    <property type="project" value="InterPro"/>
</dbReference>
<dbReference type="PIRSF" id="PIRSF004749">
    <property type="entry name" value="Pep_def"/>
    <property type="match status" value="1"/>
</dbReference>
<proteinExistence type="inferred from homology"/>
<dbReference type="HAMAP" id="MF_00163">
    <property type="entry name" value="Pep_deformylase"/>
    <property type="match status" value="1"/>
</dbReference>
<keyword evidence="3" id="KW-1185">Reference proteome</keyword>